<dbReference type="RefSeq" id="XP_025598341.1">
    <property type="nucleotide sequence ID" value="XM_025743720.1"/>
</dbReference>
<dbReference type="OrthoDB" id="413436at2759"/>
<dbReference type="STRING" id="58919.A0A316ZAW1"/>
<dbReference type="GO" id="GO:0006412">
    <property type="term" value="P:translation"/>
    <property type="evidence" value="ECO:0007669"/>
    <property type="project" value="InterPro"/>
</dbReference>
<dbReference type="Pfam" id="PF00253">
    <property type="entry name" value="Ribosomal_S14"/>
    <property type="match status" value="1"/>
</dbReference>
<keyword evidence="2" id="KW-0689">Ribosomal protein</keyword>
<accession>A0A316ZAW1</accession>
<name>A0A316ZAW1_9BASI</name>
<evidence type="ECO:0000313" key="5">
    <source>
        <dbReference type="Proteomes" id="UP000245946"/>
    </source>
</evidence>
<evidence type="ECO:0000256" key="2">
    <source>
        <dbReference type="ARBA" id="ARBA00022980"/>
    </source>
</evidence>
<dbReference type="FunFam" id="1.10.287.1480:FF:000001">
    <property type="entry name" value="30S ribosomal protein S14"/>
    <property type="match status" value="1"/>
</dbReference>
<keyword evidence="3" id="KW-0687">Ribonucleoprotein</keyword>
<dbReference type="PANTHER" id="PTHR19836">
    <property type="entry name" value="30S RIBOSOMAL PROTEIN S14"/>
    <property type="match status" value="1"/>
</dbReference>
<comment type="similarity">
    <text evidence="1">Belongs to the universal ribosomal protein uS14 family.</text>
</comment>
<proteinExistence type="inferred from homology"/>
<dbReference type="PANTHER" id="PTHR19836:SF19">
    <property type="entry name" value="SMALL RIBOSOMAL SUBUNIT PROTEIN US14M"/>
    <property type="match status" value="1"/>
</dbReference>
<evidence type="ECO:0000313" key="4">
    <source>
        <dbReference type="EMBL" id="PWN98062.1"/>
    </source>
</evidence>
<evidence type="ECO:0000256" key="3">
    <source>
        <dbReference type="ARBA" id="ARBA00023274"/>
    </source>
</evidence>
<dbReference type="SUPFAM" id="SSF57716">
    <property type="entry name" value="Glucocorticoid receptor-like (DNA-binding domain)"/>
    <property type="match status" value="1"/>
</dbReference>
<reference evidence="4 5" key="1">
    <citation type="journal article" date="2018" name="Mol. Biol. Evol.">
        <title>Broad Genomic Sampling Reveals a Smut Pathogenic Ancestry of the Fungal Clade Ustilaginomycotina.</title>
        <authorList>
            <person name="Kijpornyongpan T."/>
            <person name="Mondo S.J."/>
            <person name="Barry K."/>
            <person name="Sandor L."/>
            <person name="Lee J."/>
            <person name="Lipzen A."/>
            <person name="Pangilinan J."/>
            <person name="LaButti K."/>
            <person name="Hainaut M."/>
            <person name="Henrissat B."/>
            <person name="Grigoriev I.V."/>
            <person name="Spatafora J.W."/>
            <person name="Aime M.C."/>
        </authorList>
    </citation>
    <scope>NUCLEOTIDE SEQUENCE [LARGE SCALE GENOMIC DNA]</scope>
    <source>
        <strain evidence="4 5">MCA 4186</strain>
    </source>
</reference>
<dbReference type="Gene3D" id="1.10.287.1480">
    <property type="match status" value="1"/>
</dbReference>
<dbReference type="GO" id="GO:0005763">
    <property type="term" value="C:mitochondrial small ribosomal subunit"/>
    <property type="evidence" value="ECO:0007669"/>
    <property type="project" value="TreeGrafter"/>
</dbReference>
<evidence type="ECO:0008006" key="6">
    <source>
        <dbReference type="Google" id="ProtNLM"/>
    </source>
</evidence>
<sequence length="103" mass="11780">MPLRPNARVLRDMSTRQAVASSELLRRAYKYLARNTTLPSRTRHQAQLGLNALLPKTRPDRVKERCIETGRGRGIITEFGLCRYAFRLRALKGQLNGVEKGSW</sequence>
<dbReference type="InterPro" id="IPR018271">
    <property type="entry name" value="Ribosomal_uS14_CS"/>
</dbReference>
<evidence type="ECO:0000256" key="1">
    <source>
        <dbReference type="ARBA" id="ARBA00009083"/>
    </source>
</evidence>
<protein>
    <recommendedName>
        <fullName evidence="6">Glucocorticoid receptor-like (DNA-binding domain)</fullName>
    </recommendedName>
</protein>
<dbReference type="EMBL" id="KZ819292">
    <property type="protein sequence ID" value="PWN98062.1"/>
    <property type="molecule type" value="Genomic_DNA"/>
</dbReference>
<organism evidence="4 5">
    <name type="scientific">Tilletiopsis washingtonensis</name>
    <dbReference type="NCBI Taxonomy" id="58919"/>
    <lineage>
        <taxon>Eukaryota</taxon>
        <taxon>Fungi</taxon>
        <taxon>Dikarya</taxon>
        <taxon>Basidiomycota</taxon>
        <taxon>Ustilaginomycotina</taxon>
        <taxon>Exobasidiomycetes</taxon>
        <taxon>Entylomatales</taxon>
        <taxon>Entylomatales incertae sedis</taxon>
        <taxon>Tilletiopsis</taxon>
    </lineage>
</organism>
<dbReference type="GeneID" id="37271264"/>
<dbReference type="Proteomes" id="UP000245946">
    <property type="component" value="Unassembled WGS sequence"/>
</dbReference>
<gene>
    <name evidence="4" type="ORF">FA09DRAFT_334179</name>
</gene>
<keyword evidence="5" id="KW-1185">Reference proteome</keyword>
<dbReference type="InterPro" id="IPR001209">
    <property type="entry name" value="Ribosomal_uS14"/>
</dbReference>
<dbReference type="PROSITE" id="PS00527">
    <property type="entry name" value="RIBOSOMAL_S14"/>
    <property type="match status" value="1"/>
</dbReference>
<dbReference type="GO" id="GO:0003735">
    <property type="term" value="F:structural constituent of ribosome"/>
    <property type="evidence" value="ECO:0007669"/>
    <property type="project" value="InterPro"/>
</dbReference>
<dbReference type="AlphaFoldDB" id="A0A316ZAW1"/>